<dbReference type="GO" id="GO:0016301">
    <property type="term" value="F:kinase activity"/>
    <property type="evidence" value="ECO:0007669"/>
    <property type="project" value="UniProtKB-KW"/>
</dbReference>
<evidence type="ECO:0000256" key="5">
    <source>
        <dbReference type="ARBA" id="ARBA00022737"/>
    </source>
</evidence>
<evidence type="ECO:0000313" key="7">
    <source>
        <dbReference type="EMBL" id="KAK7837107.1"/>
    </source>
</evidence>
<dbReference type="EMBL" id="PKMF04000336">
    <property type="protein sequence ID" value="KAK7837107.1"/>
    <property type="molecule type" value="Genomic_DNA"/>
</dbReference>
<keyword evidence="4" id="KW-0732">Signal</keyword>
<accession>A0AAW0KCT6</accession>
<evidence type="ECO:0000313" key="8">
    <source>
        <dbReference type="Proteomes" id="UP000237347"/>
    </source>
</evidence>
<dbReference type="FunFam" id="3.80.10.10:FF:000299">
    <property type="entry name" value="Piriformospora indica-insensitive protein 2"/>
    <property type="match status" value="1"/>
</dbReference>
<dbReference type="Proteomes" id="UP000237347">
    <property type="component" value="Unassembled WGS sequence"/>
</dbReference>
<protein>
    <submittedName>
        <fullName evidence="7">Lrr receptor-like serine/threonine-protein kinase irk</fullName>
    </submittedName>
</protein>
<proteinExistence type="predicted"/>
<keyword evidence="6" id="KW-0472">Membrane</keyword>
<comment type="caution">
    <text evidence="7">The sequence shown here is derived from an EMBL/GenBank/DDBJ whole genome shotgun (WGS) entry which is preliminary data.</text>
</comment>
<keyword evidence="3" id="KW-0433">Leucine-rich repeat</keyword>
<dbReference type="Gene3D" id="3.80.10.10">
    <property type="entry name" value="Ribonuclease Inhibitor"/>
    <property type="match status" value="3"/>
</dbReference>
<dbReference type="AlphaFoldDB" id="A0AAW0KCT6"/>
<dbReference type="InterPro" id="IPR003591">
    <property type="entry name" value="Leu-rich_rpt_typical-subtyp"/>
</dbReference>
<keyword evidence="2" id="KW-1003">Cell membrane</keyword>
<evidence type="ECO:0000256" key="2">
    <source>
        <dbReference type="ARBA" id="ARBA00022475"/>
    </source>
</evidence>
<dbReference type="SUPFAM" id="SSF52058">
    <property type="entry name" value="L domain-like"/>
    <property type="match status" value="2"/>
</dbReference>
<dbReference type="SMART" id="SM00369">
    <property type="entry name" value="LRR_TYP"/>
    <property type="match status" value="6"/>
</dbReference>
<dbReference type="Pfam" id="PF00560">
    <property type="entry name" value="LRR_1"/>
    <property type="match status" value="6"/>
</dbReference>
<gene>
    <name evidence="7" type="primary">IRK_1</name>
    <name evidence="7" type="ORF">CFP56_021714</name>
</gene>
<evidence type="ECO:0000256" key="3">
    <source>
        <dbReference type="ARBA" id="ARBA00022614"/>
    </source>
</evidence>
<dbReference type="Pfam" id="PF13855">
    <property type="entry name" value="LRR_8"/>
    <property type="match status" value="1"/>
</dbReference>
<dbReference type="GO" id="GO:0005886">
    <property type="term" value="C:plasma membrane"/>
    <property type="evidence" value="ECO:0007669"/>
    <property type="project" value="UniProtKB-SubCell"/>
</dbReference>
<dbReference type="PANTHER" id="PTHR48057">
    <property type="entry name" value="LEUCINE-RICH REPEAT SERINE/THREONINE-PROTEIN KINASE 1"/>
    <property type="match status" value="1"/>
</dbReference>
<evidence type="ECO:0000256" key="6">
    <source>
        <dbReference type="ARBA" id="ARBA00023136"/>
    </source>
</evidence>
<comment type="subcellular location">
    <subcellularLocation>
        <location evidence="1">Cell membrane</location>
    </subcellularLocation>
</comment>
<dbReference type="PANTHER" id="PTHR48057:SF7">
    <property type="entry name" value="LEUCINE-RICH REPEAT SERINE_THREONINE-PROTEIN KINASE 1"/>
    <property type="match status" value="1"/>
</dbReference>
<dbReference type="InterPro" id="IPR001611">
    <property type="entry name" value="Leu-rich_rpt"/>
</dbReference>
<sequence length="568" mass="63770">MGSLRYLNLSHAGFVGLIPHQLGNLSNLQYLNLGDNYNYNNNNDYYLYVKNLQWLSGLPLLQHLDLSSANLSKASDWLQEKTPFLVRVAIVSFVNTSIPFWVFGLHNLVSLALSENQFQGPIPVHLQNLTSLRNLDLSNNQFQGPIPVHLQNLTSLRHLDLSWNQFQGPISVHLQNLTSLRHLDLSLNAFNSSIPNWLYSFSHLEFLNLGDNSLQGTISSAIGNLTSAISIDLSSNELEGKVPRSLGNLCNLRKITLSYNKLSQEISEIFEILLGCASNGLEILDLSNAQLSRQLTAELGQFKNLSQLVAIKGKDLEYSTTLQLVKIIDLSNNNLSGEIPEEVMHLKGLQSLNLSFNILSGRIPENIGDLGSVESIDFSSNQLFGQIPQSWYIQLLGLFSVYLWASWFDRGVALRGFLPLTSKSLILLPDIDTLDLVESYHLTHPVVLILVQNDLFFAQHNSNETDYLLGHEEELEDFANDVPLSVSYNYDPVTQFLNYIDNGNFSVNDETDYLLGHEEELEDFANDVPLSVSYNYDPVTQFLNYIDNGNFSVNGVLADIPLILHQRL</sequence>
<evidence type="ECO:0000256" key="4">
    <source>
        <dbReference type="ARBA" id="ARBA00022729"/>
    </source>
</evidence>
<keyword evidence="8" id="KW-1185">Reference proteome</keyword>
<evidence type="ECO:0000256" key="1">
    <source>
        <dbReference type="ARBA" id="ARBA00004236"/>
    </source>
</evidence>
<name>A0AAW0KCT6_QUESU</name>
<organism evidence="7 8">
    <name type="scientific">Quercus suber</name>
    <name type="common">Cork oak</name>
    <dbReference type="NCBI Taxonomy" id="58331"/>
    <lineage>
        <taxon>Eukaryota</taxon>
        <taxon>Viridiplantae</taxon>
        <taxon>Streptophyta</taxon>
        <taxon>Embryophyta</taxon>
        <taxon>Tracheophyta</taxon>
        <taxon>Spermatophyta</taxon>
        <taxon>Magnoliopsida</taxon>
        <taxon>eudicotyledons</taxon>
        <taxon>Gunneridae</taxon>
        <taxon>Pentapetalae</taxon>
        <taxon>rosids</taxon>
        <taxon>fabids</taxon>
        <taxon>Fagales</taxon>
        <taxon>Fagaceae</taxon>
        <taxon>Quercus</taxon>
    </lineage>
</organism>
<dbReference type="InterPro" id="IPR032675">
    <property type="entry name" value="LRR_dom_sf"/>
</dbReference>
<keyword evidence="5" id="KW-0677">Repeat</keyword>
<dbReference type="InterPro" id="IPR052595">
    <property type="entry name" value="LRRC69/RLP"/>
</dbReference>
<reference evidence="7 8" key="1">
    <citation type="journal article" date="2018" name="Sci. Data">
        <title>The draft genome sequence of cork oak.</title>
        <authorList>
            <person name="Ramos A.M."/>
            <person name="Usie A."/>
            <person name="Barbosa P."/>
            <person name="Barros P.M."/>
            <person name="Capote T."/>
            <person name="Chaves I."/>
            <person name="Simoes F."/>
            <person name="Abreu I."/>
            <person name="Carrasquinho I."/>
            <person name="Faro C."/>
            <person name="Guimaraes J.B."/>
            <person name="Mendonca D."/>
            <person name="Nobrega F."/>
            <person name="Rodrigues L."/>
            <person name="Saibo N.J.M."/>
            <person name="Varela M.C."/>
            <person name="Egas C."/>
            <person name="Matos J."/>
            <person name="Miguel C.M."/>
            <person name="Oliveira M.M."/>
            <person name="Ricardo C.P."/>
            <person name="Goncalves S."/>
        </authorList>
    </citation>
    <scope>NUCLEOTIDE SEQUENCE [LARGE SCALE GENOMIC DNA]</scope>
    <source>
        <strain evidence="8">cv. HL8</strain>
    </source>
</reference>